<accession>A0A1D1VA17</accession>
<dbReference type="Proteomes" id="UP000186922">
    <property type="component" value="Unassembled WGS sequence"/>
</dbReference>
<dbReference type="AlphaFoldDB" id="A0A1D1VA17"/>
<dbReference type="OrthoDB" id="10049370at2759"/>
<comment type="caution">
    <text evidence="1">The sequence shown here is derived from an EMBL/GenBank/DDBJ whole genome shotgun (WGS) entry which is preliminary data.</text>
</comment>
<organism evidence="1 2">
    <name type="scientific">Ramazzottius varieornatus</name>
    <name type="common">Water bear</name>
    <name type="synonym">Tardigrade</name>
    <dbReference type="NCBI Taxonomy" id="947166"/>
    <lineage>
        <taxon>Eukaryota</taxon>
        <taxon>Metazoa</taxon>
        <taxon>Ecdysozoa</taxon>
        <taxon>Tardigrada</taxon>
        <taxon>Eutardigrada</taxon>
        <taxon>Parachela</taxon>
        <taxon>Hypsibioidea</taxon>
        <taxon>Ramazzottiidae</taxon>
        <taxon>Ramazzottius</taxon>
    </lineage>
</organism>
<dbReference type="EMBL" id="BDGG01000004">
    <property type="protein sequence ID" value="GAU98484.1"/>
    <property type="molecule type" value="Genomic_DNA"/>
</dbReference>
<protein>
    <submittedName>
        <fullName evidence="1">Uncharacterized protein</fullName>
    </submittedName>
</protein>
<reference evidence="1 2" key="1">
    <citation type="journal article" date="2016" name="Nat. Commun.">
        <title>Extremotolerant tardigrade genome and improved radiotolerance of human cultured cells by tardigrade-unique protein.</title>
        <authorList>
            <person name="Hashimoto T."/>
            <person name="Horikawa D.D."/>
            <person name="Saito Y."/>
            <person name="Kuwahara H."/>
            <person name="Kozuka-Hata H."/>
            <person name="Shin-I T."/>
            <person name="Minakuchi Y."/>
            <person name="Ohishi K."/>
            <person name="Motoyama A."/>
            <person name="Aizu T."/>
            <person name="Enomoto A."/>
            <person name="Kondo K."/>
            <person name="Tanaka S."/>
            <person name="Hara Y."/>
            <person name="Koshikawa S."/>
            <person name="Sagara H."/>
            <person name="Miura T."/>
            <person name="Yokobori S."/>
            <person name="Miyagawa K."/>
            <person name="Suzuki Y."/>
            <person name="Kubo T."/>
            <person name="Oyama M."/>
            <person name="Kohara Y."/>
            <person name="Fujiyama A."/>
            <person name="Arakawa K."/>
            <person name="Katayama T."/>
            <person name="Toyoda A."/>
            <person name="Kunieda T."/>
        </authorList>
    </citation>
    <scope>NUCLEOTIDE SEQUENCE [LARGE SCALE GENOMIC DNA]</scope>
    <source>
        <strain evidence="1 2">YOKOZUNA-1</strain>
    </source>
</reference>
<evidence type="ECO:0000313" key="1">
    <source>
        <dbReference type="EMBL" id="GAU98484.1"/>
    </source>
</evidence>
<name>A0A1D1VA17_RAMVA</name>
<keyword evidence="2" id="KW-1185">Reference proteome</keyword>
<proteinExistence type="predicted"/>
<evidence type="ECO:0000313" key="2">
    <source>
        <dbReference type="Proteomes" id="UP000186922"/>
    </source>
</evidence>
<sequence length="270" mass="31337">MPSQHYTEEDRRRAEDAMQREEDALAHHHHMQGGAPKFTTHIDPKYTGTLEMLNRDQTSCDATGSRKACDPEFPADLDLPQVQPIPNPTLEKDYGWYLNNVKQKEDVTDYYISEVDKAMTKPYRLPPGNPMKRFTWGYTGWLPYTTEHVGYTRQDLSAVCLREMDDRMAEVDRFRCSPARTYPEKPRLQDSLERVLHGVPGYTGYKEGTNYRYGYTHAQEMKEVTEGRHPWLGRACIDYMNSTLKPQSIEVKEQIENQCQYPGVCNNIQS</sequence>
<gene>
    <name evidence="1" type="primary">RvY_09623-1</name>
    <name evidence="1" type="synonym">RvY_09623.1</name>
    <name evidence="1" type="ORF">RvY_09623</name>
</gene>